<dbReference type="AlphaFoldDB" id="A0AAW0BAZ1"/>
<proteinExistence type="predicted"/>
<sequence length="422" mass="48114">MSRVALATELRAHVNELASAIEAQRVILRGLVTQHKEAQRKLNSLVDPLARLPLELQSEIFMLCLTPAAYPEDRYLNRDTRQAPNVFLGVSQLWRDVALATPRLWAALRVAQLQFSCYFHDFCALWMQRAKHIPVSLTLYGRLQPGFGDAVELLHAYGPQLRELTLQLGMPPEDEFESGYDLEFDAAFPLLKTLDIQFWTYEPTIRDATDWIAFLRAAPALLQCSLQNGFYIPEDDVEVESLTHTSLQRLCLGHAEDHKTENSAGVLRYLTLPALQELRLTRFDLMDEQIIEFFVRSAPPLESLRLIPPSDWYDQPIIECFKLIPSLERLTLDHGYPLAILQVLTTSPDILSNLRHLTLVCGLPKRRDYDAVIIVLGVRSLKSFRFYQEIMVLYGEDVMGPLRELAKNGVDMHVGPKGHNLI</sequence>
<gene>
    <name evidence="1" type="ORF">R3P38DRAFT_2960733</name>
</gene>
<evidence type="ECO:0000313" key="1">
    <source>
        <dbReference type="EMBL" id="KAK7022371.1"/>
    </source>
</evidence>
<evidence type="ECO:0000313" key="2">
    <source>
        <dbReference type="Proteomes" id="UP001362999"/>
    </source>
</evidence>
<dbReference type="EMBL" id="JAWWNJ010000037">
    <property type="protein sequence ID" value="KAK7022371.1"/>
    <property type="molecule type" value="Genomic_DNA"/>
</dbReference>
<keyword evidence="2" id="KW-1185">Reference proteome</keyword>
<reference evidence="1 2" key="1">
    <citation type="journal article" date="2024" name="J Genomics">
        <title>Draft genome sequencing and assembly of Favolaschia claudopus CIRM-BRFM 2984 isolated from oak limbs.</title>
        <authorList>
            <person name="Navarro D."/>
            <person name="Drula E."/>
            <person name="Chaduli D."/>
            <person name="Cazenave R."/>
            <person name="Ahrendt S."/>
            <person name="Wang J."/>
            <person name="Lipzen A."/>
            <person name="Daum C."/>
            <person name="Barry K."/>
            <person name="Grigoriev I.V."/>
            <person name="Favel A."/>
            <person name="Rosso M.N."/>
            <person name="Martin F."/>
        </authorList>
    </citation>
    <scope>NUCLEOTIDE SEQUENCE [LARGE SCALE GENOMIC DNA]</scope>
    <source>
        <strain evidence="1 2">CIRM-BRFM 2984</strain>
    </source>
</reference>
<name>A0AAW0BAZ1_9AGAR</name>
<dbReference type="InterPro" id="IPR032675">
    <property type="entry name" value="LRR_dom_sf"/>
</dbReference>
<dbReference type="Gene3D" id="3.80.10.10">
    <property type="entry name" value="Ribonuclease Inhibitor"/>
    <property type="match status" value="1"/>
</dbReference>
<dbReference type="SUPFAM" id="SSF52047">
    <property type="entry name" value="RNI-like"/>
    <property type="match status" value="1"/>
</dbReference>
<organism evidence="1 2">
    <name type="scientific">Favolaschia claudopus</name>
    <dbReference type="NCBI Taxonomy" id="2862362"/>
    <lineage>
        <taxon>Eukaryota</taxon>
        <taxon>Fungi</taxon>
        <taxon>Dikarya</taxon>
        <taxon>Basidiomycota</taxon>
        <taxon>Agaricomycotina</taxon>
        <taxon>Agaricomycetes</taxon>
        <taxon>Agaricomycetidae</taxon>
        <taxon>Agaricales</taxon>
        <taxon>Marasmiineae</taxon>
        <taxon>Mycenaceae</taxon>
        <taxon>Favolaschia</taxon>
    </lineage>
</organism>
<comment type="caution">
    <text evidence="1">The sequence shown here is derived from an EMBL/GenBank/DDBJ whole genome shotgun (WGS) entry which is preliminary data.</text>
</comment>
<evidence type="ECO:0008006" key="3">
    <source>
        <dbReference type="Google" id="ProtNLM"/>
    </source>
</evidence>
<protein>
    <recommendedName>
        <fullName evidence="3">F-box domain-containing protein</fullName>
    </recommendedName>
</protein>
<accession>A0AAW0BAZ1</accession>
<dbReference type="Proteomes" id="UP001362999">
    <property type="component" value="Unassembled WGS sequence"/>
</dbReference>